<dbReference type="GO" id="GO:0004743">
    <property type="term" value="F:pyruvate kinase activity"/>
    <property type="evidence" value="ECO:0007669"/>
    <property type="project" value="UniProtKB-EC"/>
</dbReference>
<dbReference type="InterPro" id="IPR040442">
    <property type="entry name" value="Pyrv_kinase-like_dom_sf"/>
</dbReference>
<evidence type="ECO:0000256" key="4">
    <source>
        <dbReference type="ARBA" id="ARBA00012142"/>
    </source>
</evidence>
<reference evidence="15 16" key="1">
    <citation type="submission" date="2011-07" db="EMBL/GenBank/DDBJ databases">
        <authorList>
            <person name="Coyne R."/>
            <person name="Brami D."/>
            <person name="Johnson J."/>
            <person name="Hostetler J."/>
            <person name="Hannick L."/>
            <person name="Clark T."/>
            <person name="Cassidy-Hanley D."/>
            <person name="Inman J."/>
        </authorList>
    </citation>
    <scope>NUCLEOTIDE SEQUENCE [LARGE SCALE GENOMIC DNA]</scope>
    <source>
        <strain evidence="15 16">G5</strain>
    </source>
</reference>
<evidence type="ECO:0000313" key="15">
    <source>
        <dbReference type="EMBL" id="EGR27483.1"/>
    </source>
</evidence>
<dbReference type="InParanoid" id="G0R4X3"/>
<keyword evidence="9" id="KW-0067">ATP-binding</keyword>
<dbReference type="InterPro" id="IPR015793">
    <property type="entry name" value="Pyrv_Knase_brl"/>
</dbReference>
<name>G0R4X3_ICHMU</name>
<dbReference type="InterPro" id="IPR015813">
    <property type="entry name" value="Pyrv/PenolPyrv_kinase-like_dom"/>
</dbReference>
<dbReference type="PANTHER" id="PTHR11817">
    <property type="entry name" value="PYRUVATE KINASE"/>
    <property type="match status" value="1"/>
</dbReference>
<keyword evidence="8 13" id="KW-0418">Kinase</keyword>
<dbReference type="GO" id="GO:0030955">
    <property type="term" value="F:potassium ion binding"/>
    <property type="evidence" value="ECO:0007669"/>
    <property type="project" value="InterPro"/>
</dbReference>
<dbReference type="Gene3D" id="3.20.20.60">
    <property type="entry name" value="Phosphoenolpyruvate-binding domains"/>
    <property type="match status" value="1"/>
</dbReference>
<evidence type="ECO:0000256" key="13">
    <source>
        <dbReference type="RuleBase" id="RU000504"/>
    </source>
</evidence>
<evidence type="ECO:0000256" key="10">
    <source>
        <dbReference type="ARBA" id="ARBA00022842"/>
    </source>
</evidence>
<comment type="pathway">
    <text evidence="2 13">Carbohydrate degradation; glycolysis; pyruvate from D-glyceraldehyde 3-phosphate: step 5/5.</text>
</comment>
<evidence type="ECO:0000256" key="8">
    <source>
        <dbReference type="ARBA" id="ARBA00022777"/>
    </source>
</evidence>
<keyword evidence="11 13" id="KW-0324">Glycolysis</keyword>
<dbReference type="OrthoDB" id="290852at2759"/>
<dbReference type="RefSeq" id="XP_004024393.1">
    <property type="nucleotide sequence ID" value="XM_004024344.1"/>
</dbReference>
<evidence type="ECO:0000256" key="11">
    <source>
        <dbReference type="ARBA" id="ARBA00023152"/>
    </source>
</evidence>
<dbReference type="AlphaFoldDB" id="G0R4X3"/>
<dbReference type="GO" id="GO:0016301">
    <property type="term" value="F:kinase activity"/>
    <property type="evidence" value="ECO:0007669"/>
    <property type="project" value="UniProtKB-KW"/>
</dbReference>
<protein>
    <recommendedName>
        <fullName evidence="4 13">Pyruvate kinase</fullName>
        <ecNumber evidence="4 13">2.7.1.40</ecNumber>
    </recommendedName>
</protein>
<keyword evidence="6" id="KW-0479">Metal-binding</keyword>
<dbReference type="InterPro" id="IPR036918">
    <property type="entry name" value="Pyrv_Knase_C_sf"/>
</dbReference>
<sequence>MVNAGCNSFMENYDDLLEYQEDILTPKDINDLNWCQNNDIDSICIPNLRNKDDIINVRNILGNKKKNQIFSKIQNSESLLNFEEIAKNSDGIIIARGYLTLYVAAENLFTLQAQMIKYCHEYLKPVFVQQNVLDSMVSSLLPSFCEITEISNLVYNFVDNIMLSEETSCGDHPLEAVKTLKRICLEAEQQKENELFNNFQQLTSTNITVQSCILECAKKAAGELQAKAIIVFTSRVL</sequence>
<evidence type="ECO:0000256" key="5">
    <source>
        <dbReference type="ARBA" id="ARBA00022679"/>
    </source>
</evidence>
<evidence type="ECO:0000259" key="14">
    <source>
        <dbReference type="Pfam" id="PF00224"/>
    </source>
</evidence>
<dbReference type="Proteomes" id="UP000008983">
    <property type="component" value="Unassembled WGS sequence"/>
</dbReference>
<dbReference type="GeneID" id="14903544"/>
<dbReference type="SUPFAM" id="SSF51621">
    <property type="entry name" value="Phosphoenolpyruvate/pyruvate domain"/>
    <property type="match status" value="1"/>
</dbReference>
<dbReference type="Gene3D" id="3.40.1380.20">
    <property type="entry name" value="Pyruvate kinase, C-terminal domain"/>
    <property type="match status" value="1"/>
</dbReference>
<dbReference type="STRING" id="857967.G0R4X3"/>
<dbReference type="PRINTS" id="PR01050">
    <property type="entry name" value="PYRUVTKNASE"/>
</dbReference>
<evidence type="ECO:0000256" key="6">
    <source>
        <dbReference type="ARBA" id="ARBA00022723"/>
    </source>
</evidence>
<dbReference type="UniPathway" id="UPA00109">
    <property type="reaction ID" value="UER00188"/>
</dbReference>
<accession>G0R4X3</accession>
<comment type="catalytic activity">
    <reaction evidence="13">
        <text>pyruvate + ATP = phosphoenolpyruvate + ADP + H(+)</text>
        <dbReference type="Rhea" id="RHEA:18157"/>
        <dbReference type="ChEBI" id="CHEBI:15361"/>
        <dbReference type="ChEBI" id="CHEBI:15378"/>
        <dbReference type="ChEBI" id="CHEBI:30616"/>
        <dbReference type="ChEBI" id="CHEBI:58702"/>
        <dbReference type="ChEBI" id="CHEBI:456216"/>
        <dbReference type="EC" id="2.7.1.40"/>
    </reaction>
</comment>
<organism evidence="15 16">
    <name type="scientific">Ichthyophthirius multifiliis</name>
    <name type="common">White spot disease agent</name>
    <name type="synonym">Ich</name>
    <dbReference type="NCBI Taxonomy" id="5932"/>
    <lineage>
        <taxon>Eukaryota</taxon>
        <taxon>Sar</taxon>
        <taxon>Alveolata</taxon>
        <taxon>Ciliophora</taxon>
        <taxon>Intramacronucleata</taxon>
        <taxon>Oligohymenophorea</taxon>
        <taxon>Hymenostomatida</taxon>
        <taxon>Ophryoglenina</taxon>
        <taxon>Ichthyophthirius</taxon>
    </lineage>
</organism>
<comment type="cofactor">
    <cofactor evidence="1">
        <name>K(+)</name>
        <dbReference type="ChEBI" id="CHEBI:29103"/>
    </cofactor>
</comment>
<feature type="domain" description="Pyruvate kinase barrel" evidence="14">
    <location>
        <begin position="22"/>
        <end position="177"/>
    </location>
</feature>
<evidence type="ECO:0000256" key="9">
    <source>
        <dbReference type="ARBA" id="ARBA00022840"/>
    </source>
</evidence>
<evidence type="ECO:0000256" key="2">
    <source>
        <dbReference type="ARBA" id="ARBA00004997"/>
    </source>
</evidence>
<dbReference type="EMBL" id="GL984357">
    <property type="protein sequence ID" value="EGR27483.1"/>
    <property type="molecule type" value="Genomic_DNA"/>
</dbReference>
<evidence type="ECO:0000313" key="16">
    <source>
        <dbReference type="Proteomes" id="UP000008983"/>
    </source>
</evidence>
<dbReference type="EC" id="2.7.1.40" evidence="4 13"/>
<dbReference type="OMA" id="MARCNLR"/>
<dbReference type="GO" id="GO:0000287">
    <property type="term" value="F:magnesium ion binding"/>
    <property type="evidence" value="ECO:0007669"/>
    <property type="project" value="InterPro"/>
</dbReference>
<dbReference type="eggNOG" id="KOG2323">
    <property type="taxonomic scope" value="Eukaryota"/>
</dbReference>
<proteinExistence type="inferred from homology"/>
<evidence type="ECO:0000256" key="3">
    <source>
        <dbReference type="ARBA" id="ARBA00008663"/>
    </source>
</evidence>
<dbReference type="InterPro" id="IPR001697">
    <property type="entry name" value="Pyr_Knase"/>
</dbReference>
<evidence type="ECO:0000256" key="12">
    <source>
        <dbReference type="ARBA" id="ARBA00023317"/>
    </source>
</evidence>
<evidence type="ECO:0000256" key="1">
    <source>
        <dbReference type="ARBA" id="ARBA00001958"/>
    </source>
</evidence>
<keyword evidence="12 15" id="KW-0670">Pyruvate</keyword>
<dbReference type="GO" id="GO:0005524">
    <property type="term" value="F:ATP binding"/>
    <property type="evidence" value="ECO:0007669"/>
    <property type="project" value="UniProtKB-KW"/>
</dbReference>
<keyword evidence="10 13" id="KW-0460">Magnesium</keyword>
<evidence type="ECO:0000256" key="7">
    <source>
        <dbReference type="ARBA" id="ARBA00022741"/>
    </source>
</evidence>
<dbReference type="Pfam" id="PF00224">
    <property type="entry name" value="PK"/>
    <property type="match status" value="1"/>
</dbReference>
<gene>
    <name evidence="15" type="ORF">IMG5_195300</name>
</gene>
<keyword evidence="7" id="KW-0547">Nucleotide-binding</keyword>
<keyword evidence="16" id="KW-1185">Reference proteome</keyword>
<keyword evidence="5 13" id="KW-0808">Transferase</keyword>
<comment type="similarity">
    <text evidence="3 13">Belongs to the pyruvate kinase family.</text>
</comment>